<gene>
    <name evidence="2" type="ORF">CSSPTR1EN2_LOCUS5012</name>
</gene>
<dbReference type="PANTHER" id="PTHR10219">
    <property type="entry name" value="GLYCOLIPID TRANSFER PROTEIN-RELATED"/>
    <property type="match status" value="1"/>
</dbReference>
<proteinExistence type="predicted"/>
<protein>
    <recommendedName>
        <fullName evidence="1">Glycolipid transfer protein domain-containing protein</fullName>
    </recommendedName>
</protein>
<sequence length="201" mass="22365">MERPLPAIAKAFQELEKEVEKGGEAVISVADFAHACSLISVLFGCLGMAFKFAEKDYVSKVQDLSKAADEFESLPAMIDYDIRNNSVRDGGSHTRNLLRVLRGVDMVRLLFQQILITEGNTLKGPASTAYDQVFARHHSWTIRKAVGAGMFLLPSKSQFLKKLNEEEDDARVHIQGYATSSGPIVQYVTHLFLSKDLGTEW</sequence>
<reference evidence="2" key="1">
    <citation type="submission" date="2024-02" db="EMBL/GenBank/DDBJ databases">
        <authorList>
            <consortium name="ELIXIR-Norway"/>
            <consortium name="Elixir Norway"/>
        </authorList>
    </citation>
    <scope>NUCLEOTIDE SEQUENCE</scope>
</reference>
<evidence type="ECO:0000313" key="3">
    <source>
        <dbReference type="Proteomes" id="UP001497512"/>
    </source>
</evidence>
<evidence type="ECO:0000313" key="2">
    <source>
        <dbReference type="EMBL" id="CAK9199589.1"/>
    </source>
</evidence>
<organism evidence="2 3">
    <name type="scientific">Sphagnum troendelagicum</name>
    <dbReference type="NCBI Taxonomy" id="128251"/>
    <lineage>
        <taxon>Eukaryota</taxon>
        <taxon>Viridiplantae</taxon>
        <taxon>Streptophyta</taxon>
        <taxon>Embryophyta</taxon>
        <taxon>Bryophyta</taxon>
        <taxon>Sphagnophytina</taxon>
        <taxon>Sphagnopsida</taxon>
        <taxon>Sphagnales</taxon>
        <taxon>Sphagnaceae</taxon>
        <taxon>Sphagnum</taxon>
    </lineage>
</organism>
<accession>A0ABP0TQ15</accession>
<dbReference type="EMBL" id="OZ019904">
    <property type="protein sequence ID" value="CAK9199589.1"/>
    <property type="molecule type" value="Genomic_DNA"/>
</dbReference>
<dbReference type="PANTHER" id="PTHR10219:SF43">
    <property type="entry name" value="GLYCOLIPID TRANSFER PROTEIN DOMAIN-CONTAINING PROTEIN"/>
    <property type="match status" value="1"/>
</dbReference>
<dbReference type="Gene3D" id="1.10.3520.10">
    <property type="entry name" value="Glycolipid transfer protein"/>
    <property type="match status" value="1"/>
</dbReference>
<dbReference type="InterPro" id="IPR036497">
    <property type="entry name" value="GLTP_sf"/>
</dbReference>
<dbReference type="InterPro" id="IPR014830">
    <property type="entry name" value="Glycolipid_transfer_prot_dom"/>
</dbReference>
<dbReference type="SUPFAM" id="SSF110004">
    <property type="entry name" value="Glycolipid transfer protein, GLTP"/>
    <property type="match status" value="1"/>
</dbReference>
<keyword evidence="3" id="KW-1185">Reference proteome</keyword>
<dbReference type="Pfam" id="PF08718">
    <property type="entry name" value="GLTP"/>
    <property type="match status" value="1"/>
</dbReference>
<dbReference type="Proteomes" id="UP001497512">
    <property type="component" value="Chromosome 12"/>
</dbReference>
<evidence type="ECO:0000259" key="1">
    <source>
        <dbReference type="Pfam" id="PF08718"/>
    </source>
</evidence>
<feature type="domain" description="Glycolipid transfer protein" evidence="1">
    <location>
        <begin position="27"/>
        <end position="165"/>
    </location>
</feature>
<name>A0ABP0TQ15_9BRYO</name>